<name>A0A0C5BXT3_9ARCH</name>
<evidence type="ECO:0000313" key="2">
    <source>
        <dbReference type="Proteomes" id="UP000032027"/>
    </source>
</evidence>
<dbReference type="Proteomes" id="UP000032027">
    <property type="component" value="Chromosome"/>
</dbReference>
<protein>
    <submittedName>
        <fullName evidence="1">Uncharacterized protein</fullName>
    </submittedName>
</protein>
<keyword evidence="2" id="KW-1185">Reference proteome</keyword>
<dbReference type="EMBL" id="CP010868">
    <property type="protein sequence ID" value="AJM93099.1"/>
    <property type="molecule type" value="Genomic_DNA"/>
</dbReference>
<dbReference type="HOGENOM" id="CLU_961740_0_0_2"/>
<proteinExistence type="predicted"/>
<dbReference type="PATRIC" id="fig|1582439.9.peg.1949"/>
<dbReference type="STRING" id="1582439.NPIRD3C_1889"/>
<dbReference type="RefSeq" id="WP_148703817.1">
    <property type="nucleotide sequence ID" value="NZ_CP010868.1"/>
</dbReference>
<dbReference type="GeneID" id="41600971"/>
<dbReference type="AlphaFoldDB" id="A0A0C5BXT3"/>
<reference evidence="2" key="1">
    <citation type="submission" date="2015-02" db="EMBL/GenBank/DDBJ databases">
        <title>Characterization of two novel Thaumarchaeota isolated from the Northern Adriatic Sea.</title>
        <authorList>
            <person name="Bayer B."/>
            <person name="Vojvoda J."/>
            <person name="Offre P."/>
            <person name="Srivastava A."/>
            <person name="Elisabeth N."/>
            <person name="Garcia J.A.L."/>
            <person name="Schleper C."/>
            <person name="Herndl G.J."/>
        </authorList>
    </citation>
    <scope>NUCLEOTIDE SEQUENCE [LARGE SCALE GENOMIC DNA]</scope>
    <source>
        <strain evidence="2">D3C</strain>
    </source>
</reference>
<sequence length="289" mass="33300">MKYFTIFLIVVFMIASYLVSDADARCLMGYPCGSPIASPISAEMAFRSDIIVLGIPIQKHSSTDAMIGYDKNNPSNPCGLGLQYAQPNQGIVDFLNNSTAKTPFLYEFEVEKIYKNHDAGDIIRIIGMEIISDRHYAEPMSYGYKFTPEIGEKLLLYLKHYDEFSFGTNCKVSDVYLVEKIQGSIWEWNLEDYVPDIYPGDVKIPPLKEQRAFQYFEMDKEISPAVYDLIACPLGMEPMYRLYVGSPFCVTSDTADKIEQKGWAKRFSYFWTFDGLQYKHTENYEIWRK</sequence>
<dbReference type="KEGG" id="nid:NPIRD3C_1889"/>
<gene>
    <name evidence="1" type="ORF">NPIRD3C_1889</name>
</gene>
<evidence type="ECO:0000313" key="1">
    <source>
        <dbReference type="EMBL" id="AJM93099.1"/>
    </source>
</evidence>
<reference evidence="1 2" key="3">
    <citation type="journal article" date="2019" name="Int. J. Syst. Evol. Microbiol.">
        <title>Nitrosopumilus adriaticus sp. nov. and Nitrosopumilus piranensis sp. nov., two ammonia-oxidizing archaea from the Adriatic Sea and members of the class Nitrososphaeria.</title>
        <authorList>
            <person name="Bayer B."/>
            <person name="Vojvoda J."/>
            <person name="Reinthaler T."/>
            <person name="Reyes C."/>
            <person name="Pinto M."/>
            <person name="Herndl G.J."/>
        </authorList>
    </citation>
    <scope>NUCLEOTIDE SEQUENCE [LARGE SCALE GENOMIC DNA]</scope>
    <source>
        <strain evidence="1 2">D3C</strain>
    </source>
</reference>
<accession>A0A0C5BXT3</accession>
<organism evidence="1 2">
    <name type="scientific">Nitrosopumilus piranensis</name>
    <dbReference type="NCBI Taxonomy" id="1582439"/>
    <lineage>
        <taxon>Archaea</taxon>
        <taxon>Nitrososphaerota</taxon>
        <taxon>Nitrososphaeria</taxon>
        <taxon>Nitrosopumilales</taxon>
        <taxon>Nitrosopumilaceae</taxon>
        <taxon>Nitrosopumilus</taxon>
    </lineage>
</organism>
<reference evidence="1 2" key="2">
    <citation type="journal article" date="2016" name="ISME J.">
        <title>Physiological and genomic characterization of two novel marine thaumarchaeal strains indicates niche differentiation.</title>
        <authorList>
            <person name="Bayer B."/>
            <person name="Vojvoda J."/>
            <person name="Offre P."/>
            <person name="Alves R.J."/>
            <person name="Elisabeth N.H."/>
            <person name="Garcia J.A."/>
            <person name="Volland J.M."/>
            <person name="Srivastava A."/>
            <person name="Schleper C."/>
            <person name="Herndl G.J."/>
        </authorList>
    </citation>
    <scope>NUCLEOTIDE SEQUENCE [LARGE SCALE GENOMIC DNA]</scope>
    <source>
        <strain evidence="1 2">D3C</strain>
    </source>
</reference>